<dbReference type="GO" id="GO:0005975">
    <property type="term" value="P:carbohydrate metabolic process"/>
    <property type="evidence" value="ECO:0007669"/>
    <property type="project" value="InterPro"/>
</dbReference>
<dbReference type="InterPro" id="IPR017853">
    <property type="entry name" value="GH"/>
</dbReference>
<dbReference type="EC" id="2.4.1.25" evidence="3 10"/>
<evidence type="ECO:0000256" key="6">
    <source>
        <dbReference type="ARBA" id="ARBA00022679"/>
    </source>
</evidence>
<evidence type="ECO:0000256" key="4">
    <source>
        <dbReference type="ARBA" id="ARBA00020295"/>
    </source>
</evidence>
<dbReference type="NCBIfam" id="NF011080">
    <property type="entry name" value="PRK14508.1-3"/>
    <property type="match status" value="1"/>
</dbReference>
<evidence type="ECO:0000256" key="2">
    <source>
        <dbReference type="ARBA" id="ARBA00005684"/>
    </source>
</evidence>
<evidence type="ECO:0000256" key="10">
    <source>
        <dbReference type="RuleBase" id="RU361207"/>
    </source>
</evidence>
<comment type="similarity">
    <text evidence="2 10">Belongs to the disproportionating enzyme family.</text>
</comment>
<evidence type="ECO:0000256" key="3">
    <source>
        <dbReference type="ARBA" id="ARBA00012560"/>
    </source>
</evidence>
<keyword evidence="5 10" id="KW-0328">Glycosyltransferase</keyword>
<dbReference type="EMBL" id="LSCQ01000084">
    <property type="protein sequence ID" value="KXB34119.1"/>
    <property type="molecule type" value="Genomic_DNA"/>
</dbReference>
<organism evidence="11 12">
    <name type="scientific">Aerococcus christensenii</name>
    <dbReference type="NCBI Taxonomy" id="87541"/>
    <lineage>
        <taxon>Bacteria</taxon>
        <taxon>Bacillati</taxon>
        <taxon>Bacillota</taxon>
        <taxon>Bacilli</taxon>
        <taxon>Lactobacillales</taxon>
        <taxon>Aerococcaceae</taxon>
        <taxon>Aerococcus</taxon>
    </lineage>
</organism>
<evidence type="ECO:0000256" key="8">
    <source>
        <dbReference type="ARBA" id="ARBA00031423"/>
    </source>
</evidence>
<evidence type="ECO:0000256" key="9">
    <source>
        <dbReference type="ARBA" id="ARBA00031501"/>
    </source>
</evidence>
<reference evidence="11 12" key="1">
    <citation type="submission" date="2016-01" db="EMBL/GenBank/DDBJ databases">
        <authorList>
            <person name="Oliw E.H."/>
        </authorList>
    </citation>
    <scope>NUCLEOTIDE SEQUENCE [LARGE SCALE GENOMIC DNA]</scope>
    <source>
        <strain evidence="11 12">KA00635</strain>
    </source>
</reference>
<evidence type="ECO:0000256" key="5">
    <source>
        <dbReference type="ARBA" id="ARBA00022676"/>
    </source>
</evidence>
<name>A0A133XT69_9LACT</name>
<evidence type="ECO:0000313" key="12">
    <source>
        <dbReference type="Proteomes" id="UP000070422"/>
    </source>
</evidence>
<dbReference type="PANTHER" id="PTHR32438:SF5">
    <property type="entry name" value="4-ALPHA-GLUCANOTRANSFERASE DPE1, CHLOROPLASTIC_AMYLOPLASTIC"/>
    <property type="match status" value="1"/>
</dbReference>
<evidence type="ECO:0000256" key="7">
    <source>
        <dbReference type="ARBA" id="ARBA00023277"/>
    </source>
</evidence>
<gene>
    <name evidence="11" type="ORF">HMPREF3187_01512</name>
</gene>
<dbReference type="InterPro" id="IPR003385">
    <property type="entry name" value="Glyco_hydro_77"/>
</dbReference>
<evidence type="ECO:0000256" key="1">
    <source>
        <dbReference type="ARBA" id="ARBA00000439"/>
    </source>
</evidence>
<dbReference type="GO" id="GO:0004134">
    <property type="term" value="F:4-alpha-glucanotransferase activity"/>
    <property type="evidence" value="ECO:0007669"/>
    <property type="project" value="UniProtKB-EC"/>
</dbReference>
<keyword evidence="7 10" id="KW-0119">Carbohydrate metabolism</keyword>
<proteinExistence type="inferred from homology"/>
<dbReference type="SUPFAM" id="SSF51445">
    <property type="entry name" value="(Trans)glycosidases"/>
    <property type="match status" value="1"/>
</dbReference>
<dbReference type="STRING" id="87541.AWM71_05320"/>
<dbReference type="PATRIC" id="fig|87541.4.peg.1499"/>
<sequence>MLLFLFFKGGLSMLRSSGVLMPISSLPNHEGIGTFGQSAYHFIDFLVNSGQTYWQILPLGTTSYGDSPYQSFSAFAGNTYFIDLEILYQWGLLEKNDYENISFGKDPENIDYATLFHTKRPLLEKAVKKFLQDKPNWTAYQDFIRENEKWLIPFAQYMACKEHFLLEPVSNWDPAIRLRQEPALSQLLAQQKDVIDYHLVTQFFFFRQWYLLKEYANQNHIQIIGDMPIYVSGDSVEMWQMPHFFKVDDNGQSTLVAGCPPDGFTEGGQLWGNPIYNWDAMAEDHYQWWIWRIQESLKLYDVVRIDHFRGFESFWEIPFGSKDAAPGHWAKGPGYALFKAVKEALGDVHIIAEDLGYPTPEVAQLLEDCGFPGMHVLEFAFDGNDSIELPHNYDSNSIAYVGTHDNQTGLGWYLTASDQEKACAENYIKRHPEESVPEMLNRAIAASPANTAIYTMQDLLELDDRARINIPSTLGGNWQWRMLEGQLTPALADKLRQLTQIYHRLNPAYKG</sequence>
<dbReference type="Proteomes" id="UP000070422">
    <property type="component" value="Unassembled WGS sequence"/>
</dbReference>
<dbReference type="NCBIfam" id="TIGR00217">
    <property type="entry name" value="malQ"/>
    <property type="match status" value="1"/>
</dbReference>
<comment type="caution">
    <text evidence="11">The sequence shown here is derived from an EMBL/GenBank/DDBJ whole genome shotgun (WGS) entry which is preliminary data.</text>
</comment>
<dbReference type="AlphaFoldDB" id="A0A133XT69"/>
<dbReference type="PANTHER" id="PTHR32438">
    <property type="entry name" value="4-ALPHA-GLUCANOTRANSFERASE DPE1, CHLOROPLASTIC/AMYLOPLASTIC"/>
    <property type="match status" value="1"/>
</dbReference>
<accession>A0A133XT69</accession>
<dbReference type="Pfam" id="PF02446">
    <property type="entry name" value="Glyco_hydro_77"/>
    <property type="match status" value="1"/>
</dbReference>
<evidence type="ECO:0000313" key="11">
    <source>
        <dbReference type="EMBL" id="KXB34119.1"/>
    </source>
</evidence>
<comment type="catalytic activity">
    <reaction evidence="1 10">
        <text>Transfers a segment of a (1-&gt;4)-alpha-D-glucan to a new position in an acceptor, which may be glucose or a (1-&gt;4)-alpha-D-glucan.</text>
        <dbReference type="EC" id="2.4.1.25"/>
    </reaction>
</comment>
<protein>
    <recommendedName>
        <fullName evidence="4 10">4-alpha-glucanotransferase</fullName>
        <ecNumber evidence="3 10">2.4.1.25</ecNumber>
    </recommendedName>
    <alternativeName>
        <fullName evidence="8 10">Amylomaltase</fullName>
    </alternativeName>
    <alternativeName>
        <fullName evidence="9 10">Disproportionating enzyme</fullName>
    </alternativeName>
</protein>
<dbReference type="Gene3D" id="3.20.20.80">
    <property type="entry name" value="Glycosidases"/>
    <property type="match status" value="1"/>
</dbReference>
<keyword evidence="6 10" id="KW-0808">Transferase</keyword>